<dbReference type="GO" id="GO:0009231">
    <property type="term" value="P:riboflavin biosynthetic process"/>
    <property type="evidence" value="ECO:0007669"/>
    <property type="project" value="InterPro"/>
</dbReference>
<dbReference type="SMART" id="SM00904">
    <property type="entry name" value="Flavokinase"/>
    <property type="match status" value="1"/>
</dbReference>
<dbReference type="Pfam" id="PF06574">
    <property type="entry name" value="FAD_syn"/>
    <property type="match status" value="1"/>
</dbReference>
<gene>
    <name evidence="17" type="ORF">D9V75_00710</name>
</gene>
<organism evidence="17 18">
    <name type="scientific">Buchnera aphidicola</name>
    <name type="common">Muscaphis stroyani</name>
    <dbReference type="NCBI Taxonomy" id="1241869"/>
    <lineage>
        <taxon>Bacteria</taxon>
        <taxon>Pseudomonadati</taxon>
        <taxon>Pseudomonadota</taxon>
        <taxon>Gammaproteobacteria</taxon>
        <taxon>Enterobacterales</taxon>
        <taxon>Erwiniaceae</taxon>
        <taxon>Buchnera</taxon>
    </lineage>
</organism>
<dbReference type="NCBIfam" id="NF004163">
    <property type="entry name" value="PRK05627.1-6"/>
    <property type="match status" value="1"/>
</dbReference>
<name>A0A4D6Y573_9GAMM</name>
<keyword evidence="9 15" id="KW-0418">Kinase</keyword>
<evidence type="ECO:0000256" key="13">
    <source>
        <dbReference type="ARBA" id="ARBA00047880"/>
    </source>
</evidence>
<dbReference type="GO" id="GO:0005524">
    <property type="term" value="F:ATP binding"/>
    <property type="evidence" value="ECO:0007669"/>
    <property type="project" value="UniProtKB-UniRule"/>
</dbReference>
<dbReference type="PANTHER" id="PTHR22749:SF6">
    <property type="entry name" value="RIBOFLAVIN KINASE"/>
    <property type="match status" value="1"/>
</dbReference>
<dbReference type="InterPro" id="IPR023465">
    <property type="entry name" value="Riboflavin_kinase_dom_sf"/>
</dbReference>
<keyword evidence="8 15" id="KW-0547">Nucleotide-binding</keyword>
<comment type="pathway">
    <text evidence="3 15">Cofactor biosynthesis; FMN biosynthesis; FMN from riboflavin (ATP route): step 1/1.</text>
</comment>
<dbReference type="InterPro" id="IPR014729">
    <property type="entry name" value="Rossmann-like_a/b/a_fold"/>
</dbReference>
<dbReference type="InterPro" id="IPR023468">
    <property type="entry name" value="Riboflavin_kinase"/>
</dbReference>
<evidence type="ECO:0000256" key="4">
    <source>
        <dbReference type="ARBA" id="ARBA00022630"/>
    </source>
</evidence>
<comment type="function">
    <text evidence="1">Catalyzes the phosphorylation of riboflavin to FMN followed by the adenylation of FMN to FAD.</text>
</comment>
<dbReference type="FunFam" id="3.40.50.620:FF:000021">
    <property type="entry name" value="Riboflavin biosynthesis protein"/>
    <property type="match status" value="1"/>
</dbReference>
<dbReference type="EC" id="2.7.7.2" evidence="15"/>
<evidence type="ECO:0000256" key="8">
    <source>
        <dbReference type="ARBA" id="ARBA00022741"/>
    </source>
</evidence>
<dbReference type="UniPathway" id="UPA00276">
    <property type="reaction ID" value="UER00406"/>
</dbReference>
<evidence type="ECO:0000256" key="2">
    <source>
        <dbReference type="ARBA" id="ARBA00004726"/>
    </source>
</evidence>
<keyword evidence="11 15" id="KW-0067">ATP-binding</keyword>
<dbReference type="Pfam" id="PF01687">
    <property type="entry name" value="Flavokinase"/>
    <property type="match status" value="1"/>
</dbReference>
<dbReference type="NCBIfam" id="TIGR00083">
    <property type="entry name" value="ribF"/>
    <property type="match status" value="1"/>
</dbReference>
<dbReference type="Gene3D" id="2.40.30.30">
    <property type="entry name" value="Riboflavin kinase-like"/>
    <property type="match status" value="1"/>
</dbReference>
<evidence type="ECO:0000256" key="15">
    <source>
        <dbReference type="PIRNR" id="PIRNR004491"/>
    </source>
</evidence>
<feature type="domain" description="Riboflavin kinase" evidence="16">
    <location>
        <begin position="183"/>
        <end position="307"/>
    </location>
</feature>
<dbReference type="PIRSF" id="PIRSF004491">
    <property type="entry name" value="FAD_Synth"/>
    <property type="match status" value="1"/>
</dbReference>
<evidence type="ECO:0000256" key="10">
    <source>
        <dbReference type="ARBA" id="ARBA00022827"/>
    </source>
</evidence>
<keyword evidence="7 15" id="KW-0548">Nucleotidyltransferase</keyword>
<evidence type="ECO:0000256" key="3">
    <source>
        <dbReference type="ARBA" id="ARBA00005201"/>
    </source>
</evidence>
<evidence type="ECO:0000256" key="9">
    <source>
        <dbReference type="ARBA" id="ARBA00022777"/>
    </source>
</evidence>
<dbReference type="SUPFAM" id="SSF82114">
    <property type="entry name" value="Riboflavin kinase-like"/>
    <property type="match status" value="1"/>
</dbReference>
<evidence type="ECO:0000256" key="1">
    <source>
        <dbReference type="ARBA" id="ARBA00002121"/>
    </source>
</evidence>
<evidence type="ECO:0000313" key="18">
    <source>
        <dbReference type="Proteomes" id="UP000298673"/>
    </source>
</evidence>
<dbReference type="GO" id="GO:0009398">
    <property type="term" value="P:FMN biosynthetic process"/>
    <property type="evidence" value="ECO:0007669"/>
    <property type="project" value="UniProtKB-UniRule"/>
</dbReference>
<sequence length="314" mass="36598">MKIIRGINHLKNTNSNSVVSIGNFDGIHLGHQKLLSYVCKVGEKYKILTTIILFEPQPLEFLRKENIPSRLTSFHDKIKYISLWKIDQILCIKFNDYFSSLSAKDFIIKILINKLHIKFIVIGNDFRFGFQRNGNVKFLKKLGKKHNFKVILIQTYYQNNIKISSTNIRKLLSEDKIELSNSFLGHPFSISGKVIHGNAIGRTIGYPTANILLNNNLSITNGVYAVKIRCFFNKKFLGISNIKNKNNYVHKKRLLEVHLFNQNINLYGEKIEVFIYKKIRNEFIFHSKDELKNQISKDVEIVKNYFKINQKILT</sequence>
<dbReference type="InterPro" id="IPR015865">
    <property type="entry name" value="Riboflavin_kinase_bac/euk"/>
</dbReference>
<dbReference type="OrthoDB" id="9803667at2"/>
<keyword evidence="5 15" id="KW-0288">FMN</keyword>
<dbReference type="UniPathway" id="UPA00277">
    <property type="reaction ID" value="UER00407"/>
</dbReference>
<comment type="catalytic activity">
    <reaction evidence="13 15">
        <text>riboflavin + ATP = FMN + ADP + H(+)</text>
        <dbReference type="Rhea" id="RHEA:14357"/>
        <dbReference type="ChEBI" id="CHEBI:15378"/>
        <dbReference type="ChEBI" id="CHEBI:30616"/>
        <dbReference type="ChEBI" id="CHEBI:57986"/>
        <dbReference type="ChEBI" id="CHEBI:58210"/>
        <dbReference type="ChEBI" id="CHEBI:456216"/>
        <dbReference type="EC" id="2.7.1.26"/>
    </reaction>
</comment>
<comment type="pathway">
    <text evidence="2 15">Cofactor biosynthesis; FAD biosynthesis; FAD from FMN: step 1/1.</text>
</comment>
<dbReference type="InterPro" id="IPR015864">
    <property type="entry name" value="FAD_synthase"/>
</dbReference>
<evidence type="ECO:0000256" key="6">
    <source>
        <dbReference type="ARBA" id="ARBA00022679"/>
    </source>
</evidence>
<evidence type="ECO:0000256" key="14">
    <source>
        <dbReference type="ARBA" id="ARBA00049494"/>
    </source>
</evidence>
<keyword evidence="12" id="KW-0511">Multifunctional enzyme</keyword>
<evidence type="ECO:0000256" key="5">
    <source>
        <dbReference type="ARBA" id="ARBA00022643"/>
    </source>
</evidence>
<keyword evidence="4 15" id="KW-0285">Flavoprotein</keyword>
<dbReference type="GO" id="GO:0008531">
    <property type="term" value="F:riboflavin kinase activity"/>
    <property type="evidence" value="ECO:0007669"/>
    <property type="project" value="UniProtKB-UniRule"/>
</dbReference>
<evidence type="ECO:0000256" key="7">
    <source>
        <dbReference type="ARBA" id="ARBA00022695"/>
    </source>
</evidence>
<proteinExistence type="inferred from homology"/>
<dbReference type="NCBIfam" id="NF004162">
    <property type="entry name" value="PRK05627.1-5"/>
    <property type="match status" value="1"/>
</dbReference>
<comment type="catalytic activity">
    <reaction evidence="14 15">
        <text>FMN + ATP + H(+) = FAD + diphosphate</text>
        <dbReference type="Rhea" id="RHEA:17237"/>
        <dbReference type="ChEBI" id="CHEBI:15378"/>
        <dbReference type="ChEBI" id="CHEBI:30616"/>
        <dbReference type="ChEBI" id="CHEBI:33019"/>
        <dbReference type="ChEBI" id="CHEBI:57692"/>
        <dbReference type="ChEBI" id="CHEBI:58210"/>
        <dbReference type="EC" id="2.7.7.2"/>
    </reaction>
</comment>
<keyword evidence="6 15" id="KW-0808">Transferase</keyword>
<evidence type="ECO:0000256" key="11">
    <source>
        <dbReference type="ARBA" id="ARBA00022840"/>
    </source>
</evidence>
<evidence type="ECO:0000256" key="12">
    <source>
        <dbReference type="ARBA" id="ARBA00023268"/>
    </source>
</evidence>
<evidence type="ECO:0000313" key="17">
    <source>
        <dbReference type="EMBL" id="QCI24249.1"/>
    </source>
</evidence>
<reference evidence="17 18" key="2">
    <citation type="submission" date="2019-05" db="EMBL/GenBank/DDBJ databases">
        <title>Genome evolution of the obligate endosymbiont Buchnera aphidicola.</title>
        <authorList>
            <person name="Moran N.A."/>
        </authorList>
    </citation>
    <scope>NUCLEOTIDE SEQUENCE [LARGE SCALE GENOMIC DNA]</scope>
    <source>
        <strain evidence="17 18">Mst</strain>
    </source>
</reference>
<dbReference type="EMBL" id="CP034861">
    <property type="protein sequence ID" value="QCI24249.1"/>
    <property type="molecule type" value="Genomic_DNA"/>
</dbReference>
<dbReference type="GO" id="GO:0006747">
    <property type="term" value="P:FAD biosynthetic process"/>
    <property type="evidence" value="ECO:0007669"/>
    <property type="project" value="UniProtKB-UniRule"/>
</dbReference>
<dbReference type="GO" id="GO:0003919">
    <property type="term" value="F:FMN adenylyltransferase activity"/>
    <property type="evidence" value="ECO:0007669"/>
    <property type="project" value="UniProtKB-UniRule"/>
</dbReference>
<keyword evidence="10 15" id="KW-0274">FAD</keyword>
<dbReference type="InterPro" id="IPR002606">
    <property type="entry name" value="Riboflavin_kinase_bac"/>
</dbReference>
<dbReference type="PANTHER" id="PTHR22749">
    <property type="entry name" value="RIBOFLAVIN KINASE/FMN ADENYLYLTRANSFERASE"/>
    <property type="match status" value="1"/>
</dbReference>
<dbReference type="RefSeq" id="WP_158343301.1">
    <property type="nucleotide sequence ID" value="NZ_CP034861.1"/>
</dbReference>
<dbReference type="CDD" id="cd02064">
    <property type="entry name" value="FAD_synthetase_N"/>
    <property type="match status" value="1"/>
</dbReference>
<accession>A0A4D6Y573</accession>
<dbReference type="SUPFAM" id="SSF52374">
    <property type="entry name" value="Nucleotidylyl transferase"/>
    <property type="match status" value="1"/>
</dbReference>
<dbReference type="AlphaFoldDB" id="A0A4D6Y573"/>
<dbReference type="EC" id="2.7.1.26" evidence="15"/>
<comment type="similarity">
    <text evidence="15">Belongs to the ribF family.</text>
</comment>
<dbReference type="Gene3D" id="3.40.50.620">
    <property type="entry name" value="HUPs"/>
    <property type="match status" value="1"/>
</dbReference>
<evidence type="ECO:0000259" key="16">
    <source>
        <dbReference type="SMART" id="SM00904"/>
    </source>
</evidence>
<protein>
    <recommendedName>
        <fullName evidence="15">Riboflavin biosynthesis protein</fullName>
    </recommendedName>
    <domain>
        <recommendedName>
            <fullName evidence="15">Riboflavin kinase</fullName>
            <ecNumber evidence="15">2.7.1.26</ecNumber>
        </recommendedName>
        <alternativeName>
            <fullName evidence="15">Flavokinase</fullName>
        </alternativeName>
    </domain>
    <domain>
        <recommendedName>
            <fullName evidence="15">FMN adenylyltransferase</fullName>
            <ecNumber evidence="15">2.7.7.2</ecNumber>
        </recommendedName>
        <alternativeName>
            <fullName evidence="15">FAD pyrophosphorylase</fullName>
        </alternativeName>
        <alternativeName>
            <fullName evidence="15">FAD synthase</fullName>
        </alternativeName>
    </domain>
</protein>
<dbReference type="Proteomes" id="UP000298673">
    <property type="component" value="Chromosome"/>
</dbReference>
<reference evidence="17 18" key="1">
    <citation type="submission" date="2018-12" db="EMBL/GenBank/DDBJ databases">
        <authorList>
            <person name="Chong R.A."/>
        </authorList>
    </citation>
    <scope>NUCLEOTIDE SEQUENCE [LARGE SCALE GENOMIC DNA]</scope>
    <source>
        <strain evidence="17 18">Mst</strain>
    </source>
</reference>